<dbReference type="InterPro" id="IPR004367">
    <property type="entry name" value="Cyclin_C-dom"/>
</dbReference>
<evidence type="ECO:0000259" key="6">
    <source>
        <dbReference type="SMART" id="SM01332"/>
    </source>
</evidence>
<dbReference type="InterPro" id="IPR036915">
    <property type="entry name" value="Cyclin-like_sf"/>
</dbReference>
<protein>
    <submittedName>
        <fullName evidence="7">G2/mitotic-specific cyclin-B2</fullName>
    </submittedName>
</protein>
<accession>A0A7J6MHN9</accession>
<dbReference type="Pfam" id="PF00134">
    <property type="entry name" value="Cyclin_N"/>
    <property type="match status" value="1"/>
</dbReference>
<name>A0A7J6MHN9_PERCH</name>
<evidence type="ECO:0000259" key="5">
    <source>
        <dbReference type="SMART" id="SM00385"/>
    </source>
</evidence>
<dbReference type="SUPFAM" id="SSF47954">
    <property type="entry name" value="Cyclin-like"/>
    <property type="match status" value="2"/>
</dbReference>
<evidence type="ECO:0000313" key="8">
    <source>
        <dbReference type="Proteomes" id="UP000591131"/>
    </source>
</evidence>
<reference evidence="7 8" key="1">
    <citation type="submission" date="2020-04" db="EMBL/GenBank/DDBJ databases">
        <title>Perkinsus chesapeaki whole genome sequence.</title>
        <authorList>
            <person name="Bogema D.R."/>
        </authorList>
    </citation>
    <scope>NUCLEOTIDE SEQUENCE [LARGE SCALE GENOMIC DNA]</scope>
    <source>
        <strain evidence="7">ATCC PRA-425</strain>
    </source>
</reference>
<comment type="caution">
    <text evidence="7">The sequence shown here is derived from an EMBL/GenBank/DDBJ whole genome shotgun (WGS) entry which is preliminary data.</text>
</comment>
<dbReference type="SMART" id="SM01332">
    <property type="entry name" value="Cyclin_C"/>
    <property type="match status" value="1"/>
</dbReference>
<keyword evidence="1" id="KW-0132">Cell division</keyword>
<sequence>MVSASSVAHQAHQIDIMDRFLAASPDTRSRHLQLVACAALLIAMKFEDLSHPSLSAMVSTCGIGTYSATQLAKMETNILNTLEFDLKRPTALFFIQFIMGNSTTELERRLAVYLLRLSIIEPQYIAYPKSLIAAGICAAAVGILCPHRVSSIEFYYDEDLVDGLARQLVAFYYSAQHHYQSDPHRYYNSVKVVSRTSLPLADKWPYSDGHSGGIDAITF</sequence>
<feature type="domain" description="Cyclin-like" evidence="5">
    <location>
        <begin position="1"/>
        <end position="80"/>
    </location>
</feature>
<dbReference type="AlphaFoldDB" id="A0A7J6MHN9"/>
<dbReference type="Proteomes" id="UP000591131">
    <property type="component" value="Unassembled WGS sequence"/>
</dbReference>
<organism evidence="7 8">
    <name type="scientific">Perkinsus chesapeaki</name>
    <name type="common">Clam parasite</name>
    <name type="synonym">Perkinsus andrewsi</name>
    <dbReference type="NCBI Taxonomy" id="330153"/>
    <lineage>
        <taxon>Eukaryota</taxon>
        <taxon>Sar</taxon>
        <taxon>Alveolata</taxon>
        <taxon>Perkinsozoa</taxon>
        <taxon>Perkinsea</taxon>
        <taxon>Perkinsida</taxon>
        <taxon>Perkinsidae</taxon>
        <taxon>Perkinsus</taxon>
    </lineage>
</organism>
<keyword evidence="2 4" id="KW-0195">Cyclin</keyword>
<dbReference type="GO" id="GO:0051301">
    <property type="term" value="P:cell division"/>
    <property type="evidence" value="ECO:0007669"/>
    <property type="project" value="UniProtKB-KW"/>
</dbReference>
<dbReference type="InterPro" id="IPR013763">
    <property type="entry name" value="Cyclin-like_dom"/>
</dbReference>
<evidence type="ECO:0000256" key="2">
    <source>
        <dbReference type="ARBA" id="ARBA00023127"/>
    </source>
</evidence>
<gene>
    <name evidence="7" type="primary">CCNB2</name>
    <name evidence="7" type="ORF">FOL47_001699</name>
</gene>
<dbReference type="EMBL" id="JAAPAO010000141">
    <property type="protein sequence ID" value="KAF4671109.1"/>
    <property type="molecule type" value="Genomic_DNA"/>
</dbReference>
<evidence type="ECO:0000256" key="3">
    <source>
        <dbReference type="ARBA" id="ARBA00023306"/>
    </source>
</evidence>
<evidence type="ECO:0000313" key="7">
    <source>
        <dbReference type="EMBL" id="KAF4671109.1"/>
    </source>
</evidence>
<keyword evidence="8" id="KW-1185">Reference proteome</keyword>
<dbReference type="PIRSF" id="PIRSF001771">
    <property type="entry name" value="Cyclin_A_B_D_E"/>
    <property type="match status" value="1"/>
</dbReference>
<proteinExistence type="inferred from homology"/>
<dbReference type="InterPro" id="IPR046965">
    <property type="entry name" value="Cyclin_A/B-like"/>
</dbReference>
<dbReference type="Gene3D" id="1.10.472.10">
    <property type="entry name" value="Cyclin-like"/>
    <property type="match status" value="2"/>
</dbReference>
<dbReference type="OrthoDB" id="5590282at2759"/>
<evidence type="ECO:0000256" key="1">
    <source>
        <dbReference type="ARBA" id="ARBA00022618"/>
    </source>
</evidence>
<dbReference type="PANTHER" id="PTHR10177">
    <property type="entry name" value="CYCLINS"/>
    <property type="match status" value="1"/>
</dbReference>
<evidence type="ECO:0000256" key="4">
    <source>
        <dbReference type="RuleBase" id="RU000383"/>
    </source>
</evidence>
<dbReference type="InterPro" id="IPR006671">
    <property type="entry name" value="Cyclin_N"/>
</dbReference>
<keyword evidence="3" id="KW-0131">Cell cycle</keyword>
<dbReference type="Pfam" id="PF02984">
    <property type="entry name" value="Cyclin_C"/>
    <property type="match status" value="1"/>
</dbReference>
<dbReference type="GO" id="GO:0016538">
    <property type="term" value="F:cyclin-dependent protein serine/threonine kinase regulator activity"/>
    <property type="evidence" value="ECO:0007669"/>
    <property type="project" value="InterPro"/>
</dbReference>
<dbReference type="SMART" id="SM00385">
    <property type="entry name" value="CYCLIN"/>
    <property type="match status" value="1"/>
</dbReference>
<comment type="similarity">
    <text evidence="4">Belongs to the cyclin family.</text>
</comment>
<dbReference type="InterPro" id="IPR039361">
    <property type="entry name" value="Cyclin"/>
</dbReference>
<dbReference type="GO" id="GO:0044772">
    <property type="term" value="P:mitotic cell cycle phase transition"/>
    <property type="evidence" value="ECO:0007669"/>
    <property type="project" value="InterPro"/>
</dbReference>
<feature type="domain" description="Cyclin C-terminal" evidence="6">
    <location>
        <begin position="89"/>
        <end position="199"/>
    </location>
</feature>